<dbReference type="PROSITE" id="PS51123">
    <property type="entry name" value="OMPA_2"/>
    <property type="match status" value="1"/>
</dbReference>
<evidence type="ECO:0000313" key="7">
    <source>
        <dbReference type="EMBL" id="SFS81452.1"/>
    </source>
</evidence>
<dbReference type="AlphaFoldDB" id="A0A1I6SX47"/>
<keyword evidence="2 5" id="KW-0472">Membrane</keyword>
<evidence type="ECO:0000256" key="1">
    <source>
        <dbReference type="ARBA" id="ARBA00004442"/>
    </source>
</evidence>
<keyword evidence="8" id="KW-1185">Reference proteome</keyword>
<evidence type="ECO:0000313" key="8">
    <source>
        <dbReference type="Proteomes" id="UP000198785"/>
    </source>
</evidence>
<gene>
    <name evidence="7" type="ORF">SAMN05660206_105126</name>
</gene>
<dbReference type="InterPro" id="IPR006664">
    <property type="entry name" value="OMP_bac"/>
</dbReference>
<dbReference type="Gene3D" id="1.25.40.10">
    <property type="entry name" value="Tetratricopeptide repeat domain"/>
    <property type="match status" value="1"/>
</dbReference>
<dbReference type="InterPro" id="IPR006690">
    <property type="entry name" value="OMPA-like_CS"/>
</dbReference>
<dbReference type="InterPro" id="IPR036737">
    <property type="entry name" value="OmpA-like_sf"/>
</dbReference>
<dbReference type="Gene3D" id="2.120.10.30">
    <property type="entry name" value="TolB, C-terminal domain"/>
    <property type="match status" value="1"/>
</dbReference>
<dbReference type="PRINTS" id="PR01021">
    <property type="entry name" value="OMPADOMAIN"/>
</dbReference>
<keyword evidence="3" id="KW-0998">Cell outer membrane</keyword>
<proteinExistence type="predicted"/>
<dbReference type="SMART" id="SM00028">
    <property type="entry name" value="TPR"/>
    <property type="match status" value="2"/>
</dbReference>
<evidence type="ECO:0000256" key="2">
    <source>
        <dbReference type="ARBA" id="ARBA00023136"/>
    </source>
</evidence>
<evidence type="ECO:0000256" key="3">
    <source>
        <dbReference type="ARBA" id="ARBA00023237"/>
    </source>
</evidence>
<evidence type="ECO:0000256" key="4">
    <source>
        <dbReference type="PROSITE-ProRule" id="PRU00339"/>
    </source>
</evidence>
<comment type="subcellular location">
    <subcellularLocation>
        <location evidence="1">Cell outer membrane</location>
    </subcellularLocation>
</comment>
<keyword evidence="4" id="KW-0802">TPR repeat</keyword>
<dbReference type="RefSeq" id="WP_244525856.1">
    <property type="nucleotide sequence ID" value="NZ_FOZZ01000005.1"/>
</dbReference>
<dbReference type="Proteomes" id="UP000198785">
    <property type="component" value="Unassembled WGS sequence"/>
</dbReference>
<dbReference type="PRINTS" id="PR01023">
    <property type="entry name" value="NAFLGMOTY"/>
</dbReference>
<reference evidence="7 8" key="1">
    <citation type="submission" date="2016-10" db="EMBL/GenBank/DDBJ databases">
        <authorList>
            <person name="de Groot N.N."/>
        </authorList>
    </citation>
    <scope>NUCLEOTIDE SEQUENCE [LARGE SCALE GENOMIC DNA]</scope>
    <source>
        <strain evidence="7 8">DSM 22789</strain>
    </source>
</reference>
<dbReference type="GO" id="GO:0009279">
    <property type="term" value="C:cell outer membrane"/>
    <property type="evidence" value="ECO:0007669"/>
    <property type="project" value="UniProtKB-SubCell"/>
</dbReference>
<feature type="repeat" description="TPR" evidence="4">
    <location>
        <begin position="50"/>
        <end position="83"/>
    </location>
</feature>
<dbReference type="PROSITE" id="PS50293">
    <property type="entry name" value="TPR_REGION"/>
    <property type="match status" value="1"/>
</dbReference>
<dbReference type="PANTHER" id="PTHR30329">
    <property type="entry name" value="STATOR ELEMENT OF FLAGELLAR MOTOR COMPLEX"/>
    <property type="match status" value="1"/>
</dbReference>
<dbReference type="SUPFAM" id="SSF82171">
    <property type="entry name" value="DPP6 N-terminal domain-like"/>
    <property type="match status" value="1"/>
</dbReference>
<accession>A0A1I6SX47</accession>
<dbReference type="InterPro" id="IPR011042">
    <property type="entry name" value="6-blade_b-propeller_TolB-like"/>
</dbReference>
<dbReference type="Pfam" id="PF00691">
    <property type="entry name" value="OmpA"/>
    <property type="match status" value="1"/>
</dbReference>
<dbReference type="PROSITE" id="PS01068">
    <property type="entry name" value="OMPA_1"/>
    <property type="match status" value="1"/>
</dbReference>
<feature type="domain" description="OmpA-like" evidence="6">
    <location>
        <begin position="501"/>
        <end position="615"/>
    </location>
</feature>
<protein>
    <submittedName>
        <fullName evidence="7">WD40-like Beta Propeller Repeat</fullName>
    </submittedName>
</protein>
<dbReference type="InterPro" id="IPR011659">
    <property type="entry name" value="WD40"/>
</dbReference>
<dbReference type="PROSITE" id="PS50005">
    <property type="entry name" value="TPR"/>
    <property type="match status" value="1"/>
</dbReference>
<dbReference type="InterPro" id="IPR019734">
    <property type="entry name" value="TPR_rpt"/>
</dbReference>
<organism evidence="7 8">
    <name type="scientific">Sphingobacterium wenxiniae</name>
    <dbReference type="NCBI Taxonomy" id="683125"/>
    <lineage>
        <taxon>Bacteria</taxon>
        <taxon>Pseudomonadati</taxon>
        <taxon>Bacteroidota</taxon>
        <taxon>Sphingobacteriia</taxon>
        <taxon>Sphingobacteriales</taxon>
        <taxon>Sphingobacteriaceae</taxon>
        <taxon>Sphingobacterium</taxon>
    </lineage>
</organism>
<sequence length="615" mass="69145">MSFQAIAQKPSANKKAQSAFLEANKALRLQQHEKAEQLLLEAVSHDQHFATAFQQLGDIYRKNEQYEKAIYPYQQVLSNDPSLTPLTHFGLGESLLFTGQYALAEEHLKKYGNANLSEKSRQLVNKYLADCAFSLANVNHGIPYSLNKLGPQINTVDDEYFPKLTADNKTIIFTRKTKNQENFYESTLINGQWTEAQKLMGDINSENFNEGAHCISPDGKYLFFTGCNWPNGLGSCDIYVSKQENGLWGAPHNLGSPINTRGWESQPAISADGKTLYFVSNRNGGIGGYDIYKSVLKDDGTWGVAQNLGPNINTPFDESAPYIHADNQTLYFASNGWPGFGRKDIFKSQQDSMGNWSEPQNLGSTINNFRDQMALHVSMNGRIGHLASQDSLGQQDIYTFALPDNTRPKTVAYIHGKIMDAQNREPLEARIQVTEILSDKIIFEDRSDYIDGGFLATLPLGSDYAVHIQREGYLFESQTYLLKDSSHADERFESEILLKRIEKGATGTLNNIYFAVNKFDLLPESTIDLKMLVYFLKMNPQICIEISGHTDNTGKAEANQTLSENRAKSVQHFLYQNGIEYNRITTKGYGQTAPIADNNTEEGKRLNRRTEFKVL</sequence>
<dbReference type="SUPFAM" id="SSF103088">
    <property type="entry name" value="OmpA-like"/>
    <property type="match status" value="1"/>
</dbReference>
<dbReference type="STRING" id="683125.SAMN05660206_105126"/>
<dbReference type="CDD" id="cd07185">
    <property type="entry name" value="OmpA_C-like"/>
    <property type="match status" value="1"/>
</dbReference>
<dbReference type="PANTHER" id="PTHR30329:SF21">
    <property type="entry name" value="LIPOPROTEIN YIAD-RELATED"/>
    <property type="match status" value="1"/>
</dbReference>
<dbReference type="Gene3D" id="3.30.1330.60">
    <property type="entry name" value="OmpA-like domain"/>
    <property type="match status" value="1"/>
</dbReference>
<dbReference type="InterPro" id="IPR006665">
    <property type="entry name" value="OmpA-like"/>
</dbReference>
<dbReference type="Pfam" id="PF07676">
    <property type="entry name" value="PD40"/>
    <property type="match status" value="3"/>
</dbReference>
<dbReference type="SUPFAM" id="SSF48452">
    <property type="entry name" value="TPR-like"/>
    <property type="match status" value="1"/>
</dbReference>
<name>A0A1I6SX47_9SPHI</name>
<dbReference type="InterPro" id="IPR011990">
    <property type="entry name" value="TPR-like_helical_dom_sf"/>
</dbReference>
<evidence type="ECO:0000259" key="6">
    <source>
        <dbReference type="PROSITE" id="PS51123"/>
    </source>
</evidence>
<evidence type="ECO:0000256" key="5">
    <source>
        <dbReference type="PROSITE-ProRule" id="PRU00473"/>
    </source>
</evidence>
<dbReference type="EMBL" id="FOZZ01000005">
    <property type="protein sequence ID" value="SFS81452.1"/>
    <property type="molecule type" value="Genomic_DNA"/>
</dbReference>
<dbReference type="InterPro" id="IPR050330">
    <property type="entry name" value="Bact_OuterMem_StrucFunc"/>
</dbReference>